<dbReference type="Ensembl" id="ENSFCTT00005070523.1">
    <property type="protein sequence ID" value="ENSFCTP00005050187.1"/>
    <property type="gene ID" value="ENSFCTG00005024553.1"/>
</dbReference>
<accession>A0ABI7ZTD0</accession>
<dbReference type="Proteomes" id="UP000823872">
    <property type="component" value="Chromosome D1"/>
</dbReference>
<evidence type="ECO:0000313" key="3">
    <source>
        <dbReference type="Proteomes" id="UP000823872"/>
    </source>
</evidence>
<gene>
    <name evidence="2" type="primary">HMBS</name>
</gene>
<sequence length="93" mass="10003">MSDNGNAAATAEENSPKMRVIRVGTRKSQLARIQTDSVVAVLKALYPGLQFEIGESSGQEWKLKGSPFSPEGKTQHCWLSLGPKLGPGAFKNC</sequence>
<feature type="domain" description="Porphobilinogen deaminase N-terminal" evidence="1">
    <location>
        <begin position="21"/>
        <end position="54"/>
    </location>
</feature>
<evidence type="ECO:0000313" key="2">
    <source>
        <dbReference type="Ensembl" id="ENSFCTP00005050187.1"/>
    </source>
</evidence>
<dbReference type="SUPFAM" id="SSF53850">
    <property type="entry name" value="Periplasmic binding protein-like II"/>
    <property type="match status" value="1"/>
</dbReference>
<dbReference type="Gene3D" id="3.40.190.10">
    <property type="entry name" value="Periplasmic binding protein-like II"/>
    <property type="match status" value="1"/>
</dbReference>
<dbReference type="InterPro" id="IPR022417">
    <property type="entry name" value="Porphobilin_deaminase_N"/>
</dbReference>
<organism evidence="2 3">
    <name type="scientific">Felis catus</name>
    <name type="common">Cat</name>
    <name type="synonym">Felis silvestris catus</name>
    <dbReference type="NCBI Taxonomy" id="9685"/>
    <lineage>
        <taxon>Eukaryota</taxon>
        <taxon>Metazoa</taxon>
        <taxon>Chordata</taxon>
        <taxon>Craniata</taxon>
        <taxon>Vertebrata</taxon>
        <taxon>Euteleostomi</taxon>
        <taxon>Mammalia</taxon>
        <taxon>Eutheria</taxon>
        <taxon>Laurasiatheria</taxon>
        <taxon>Carnivora</taxon>
        <taxon>Feliformia</taxon>
        <taxon>Felidae</taxon>
        <taxon>Felinae</taxon>
        <taxon>Felis</taxon>
    </lineage>
</organism>
<keyword evidence="3" id="KW-1185">Reference proteome</keyword>
<dbReference type="GeneTree" id="ENSGT00390000009083"/>
<reference evidence="2" key="3">
    <citation type="submission" date="2025-09" db="UniProtKB">
        <authorList>
            <consortium name="Ensembl"/>
        </authorList>
    </citation>
    <scope>IDENTIFICATION</scope>
    <source>
        <strain evidence="2">breed Abyssinian</strain>
    </source>
</reference>
<dbReference type="Pfam" id="PF01379">
    <property type="entry name" value="Porphobil_deam"/>
    <property type="match status" value="1"/>
</dbReference>
<protein>
    <recommendedName>
        <fullName evidence="1">Porphobilinogen deaminase N-terminal domain-containing protein</fullName>
    </recommendedName>
</protein>
<proteinExistence type="predicted"/>
<name>A0ABI7ZTD0_FELCA</name>
<reference evidence="2 3" key="1">
    <citation type="submission" date="2021-02" db="EMBL/GenBank/DDBJ databases">
        <title>Safari Cat Assemblies.</title>
        <authorList>
            <person name="Bredemeyer K.R."/>
            <person name="Murphy W.J."/>
        </authorList>
    </citation>
    <scope>NUCLEOTIDE SEQUENCE [LARGE SCALE GENOMIC DNA]</scope>
</reference>
<evidence type="ECO:0000259" key="1">
    <source>
        <dbReference type="Pfam" id="PF01379"/>
    </source>
</evidence>
<reference evidence="2" key="2">
    <citation type="submission" date="2025-08" db="UniProtKB">
        <authorList>
            <consortium name="Ensembl"/>
        </authorList>
    </citation>
    <scope>IDENTIFICATION</scope>
    <source>
        <strain evidence="2">breed Abyssinian</strain>
    </source>
</reference>